<keyword evidence="1" id="KW-1133">Transmembrane helix</keyword>
<organism evidence="2 3">
    <name type="scientific">Nitrospirillum viridazoti CBAmc</name>
    <dbReference type="NCBI Taxonomy" id="1441467"/>
    <lineage>
        <taxon>Bacteria</taxon>
        <taxon>Pseudomonadati</taxon>
        <taxon>Pseudomonadota</taxon>
        <taxon>Alphaproteobacteria</taxon>
        <taxon>Rhodospirillales</taxon>
        <taxon>Azospirillaceae</taxon>
        <taxon>Nitrospirillum</taxon>
        <taxon>Nitrospirillum viridazoti</taxon>
    </lineage>
</organism>
<reference evidence="2 3" key="1">
    <citation type="submission" date="2017-06" db="EMBL/GenBank/DDBJ databases">
        <title>Complete genome sequence of Nitrospirillum amazonense strain CBAmC, an endophytic nitrogen-fixing and plant growth-promoting bacterium, isolated from sugarcane.</title>
        <authorList>
            <person name="Schwab S."/>
            <person name="dos Santos Teixeira K.R."/>
            <person name="Simoes Araujo J.L."/>
            <person name="Soares Vidal M."/>
            <person name="Borges de Freitas H.R."/>
            <person name="Rivello Crivelaro A.L."/>
            <person name="Bueno de Camargo Nunes A."/>
            <person name="dos Santos C.M."/>
            <person name="Palmeira da Silva Rosa D."/>
            <person name="da Silva Padilha D."/>
            <person name="da Silva E."/>
            <person name="Araujo Terra L."/>
            <person name="Soares Mendes V."/>
            <person name="Farinelli L."/>
            <person name="Magalhaes Cruz L."/>
            <person name="Baldani J.I."/>
        </authorList>
    </citation>
    <scope>NUCLEOTIDE SEQUENCE [LARGE SCALE GENOMIC DNA]</scope>
    <source>
        <strain evidence="2 3">CBAmC</strain>
    </source>
</reference>
<feature type="transmembrane region" description="Helical" evidence="1">
    <location>
        <begin position="7"/>
        <end position="31"/>
    </location>
</feature>
<name>A0A248JZT7_9PROT</name>
<dbReference type="RefSeq" id="WP_088874170.1">
    <property type="nucleotide sequence ID" value="NZ_CP022112.1"/>
</dbReference>
<evidence type="ECO:0000313" key="2">
    <source>
        <dbReference type="EMBL" id="ASG23694.1"/>
    </source>
</evidence>
<keyword evidence="3" id="KW-1185">Reference proteome</keyword>
<evidence type="ECO:0000256" key="1">
    <source>
        <dbReference type="SAM" id="Phobius"/>
    </source>
</evidence>
<accession>A0A248JZT7</accession>
<evidence type="ECO:0000313" key="3">
    <source>
        <dbReference type="Proteomes" id="UP000197153"/>
    </source>
</evidence>
<feature type="transmembrane region" description="Helical" evidence="1">
    <location>
        <begin position="43"/>
        <end position="66"/>
    </location>
</feature>
<dbReference type="EMBL" id="CP022112">
    <property type="protein sequence ID" value="ASG23694.1"/>
    <property type="molecule type" value="Genomic_DNA"/>
</dbReference>
<keyword evidence="1" id="KW-0472">Membrane</keyword>
<proteinExistence type="predicted"/>
<gene>
    <name evidence="2" type="ORF">Y958_22130</name>
</gene>
<sequence length="76" mass="8326">MRKLRGVLCIVVGLLPLAIVLSAYLWTAQMFAIGLAPGYKERIIAFGILLIVLGLASVGWGIHLLVRPARQRRNST</sequence>
<protein>
    <submittedName>
        <fullName evidence="2">Uncharacterized protein</fullName>
    </submittedName>
</protein>
<dbReference type="AlphaFoldDB" id="A0A248JZT7"/>
<keyword evidence="1" id="KW-0812">Transmembrane</keyword>
<dbReference type="KEGG" id="nao:Y958_22130"/>
<dbReference type="Proteomes" id="UP000197153">
    <property type="component" value="Chromosome 3"/>
</dbReference>